<dbReference type="PANTHER" id="PTHR37461:SF1">
    <property type="entry name" value="ANTI-SIGMA-K FACTOR RSKA"/>
    <property type="match status" value="1"/>
</dbReference>
<dbReference type="PANTHER" id="PTHR37461">
    <property type="entry name" value="ANTI-SIGMA-K FACTOR RSKA"/>
    <property type="match status" value="1"/>
</dbReference>
<keyword evidence="13" id="KW-1185">Reference proteome</keyword>
<dbReference type="InterPro" id="IPR018764">
    <property type="entry name" value="RskA_C"/>
</dbReference>
<evidence type="ECO:0000313" key="12">
    <source>
        <dbReference type="EMBL" id="MBB5364436.1"/>
    </source>
</evidence>
<keyword evidence="3" id="KW-1003">Cell membrane</keyword>
<keyword evidence="5" id="KW-1133">Transmembrane helix</keyword>
<evidence type="ECO:0000256" key="2">
    <source>
        <dbReference type="ARBA" id="ARBA00004236"/>
    </source>
</evidence>
<feature type="domain" description="Anti-sigma K factor RskA C-terminal" evidence="10">
    <location>
        <begin position="100"/>
        <end position="227"/>
    </location>
</feature>
<evidence type="ECO:0000256" key="6">
    <source>
        <dbReference type="ARBA" id="ARBA00023136"/>
    </source>
</evidence>
<evidence type="ECO:0000259" key="10">
    <source>
        <dbReference type="Pfam" id="PF10099"/>
    </source>
</evidence>
<reference evidence="12 13" key="1">
    <citation type="submission" date="2020-08" db="EMBL/GenBank/DDBJ databases">
        <title>Genomic Encyclopedia of Type Strains, Phase IV (KMG-IV): sequencing the most valuable type-strain genomes for metagenomic binning, comparative biology and taxonomic classification.</title>
        <authorList>
            <person name="Goeker M."/>
        </authorList>
    </citation>
    <scope>NUCLEOTIDE SEQUENCE [LARGE SCALE GENOMIC DNA]</scope>
    <source>
        <strain evidence="12 13">DSM 27939</strain>
    </source>
</reference>
<dbReference type="InterPro" id="IPR051474">
    <property type="entry name" value="Anti-sigma-K/W_factor"/>
</dbReference>
<dbReference type="GO" id="GO:0006417">
    <property type="term" value="P:regulation of translation"/>
    <property type="evidence" value="ECO:0007669"/>
    <property type="project" value="TreeGrafter"/>
</dbReference>
<evidence type="ECO:0000313" key="13">
    <source>
        <dbReference type="Proteomes" id="UP000552709"/>
    </source>
</evidence>
<protein>
    <recommendedName>
        <fullName evidence="8">Regulator of SigK</fullName>
    </recommendedName>
    <alternativeName>
        <fullName evidence="7">Sigma-K anti-sigma factor RskA</fullName>
    </alternativeName>
</protein>
<organism evidence="12 13">
    <name type="scientific">Deinococcus humi</name>
    <dbReference type="NCBI Taxonomy" id="662880"/>
    <lineage>
        <taxon>Bacteria</taxon>
        <taxon>Thermotogati</taxon>
        <taxon>Deinococcota</taxon>
        <taxon>Deinococci</taxon>
        <taxon>Deinococcales</taxon>
        <taxon>Deinococcaceae</taxon>
        <taxon>Deinococcus</taxon>
    </lineage>
</organism>
<feature type="domain" description="Putative zinc-finger" evidence="11">
    <location>
        <begin position="9"/>
        <end position="38"/>
    </location>
</feature>
<accession>A0A7W8JZ44</accession>
<keyword evidence="4" id="KW-0812">Transmembrane</keyword>
<proteinExistence type="predicted"/>
<dbReference type="AlphaFoldDB" id="A0A7W8JZ44"/>
<dbReference type="GO" id="GO:0016989">
    <property type="term" value="F:sigma factor antagonist activity"/>
    <property type="evidence" value="ECO:0007669"/>
    <property type="project" value="TreeGrafter"/>
</dbReference>
<keyword evidence="6" id="KW-0472">Membrane</keyword>
<evidence type="ECO:0000256" key="9">
    <source>
        <dbReference type="SAM" id="MobiDB-lite"/>
    </source>
</evidence>
<dbReference type="Pfam" id="PF10099">
    <property type="entry name" value="RskA_C"/>
    <property type="match status" value="1"/>
</dbReference>
<comment type="caution">
    <text evidence="12">The sequence shown here is derived from an EMBL/GenBank/DDBJ whole genome shotgun (WGS) entry which is preliminary data.</text>
</comment>
<dbReference type="InterPro" id="IPR041916">
    <property type="entry name" value="Anti_sigma_zinc_sf"/>
</dbReference>
<dbReference type="InterPro" id="IPR027383">
    <property type="entry name" value="Znf_put"/>
</dbReference>
<dbReference type="Pfam" id="PF13490">
    <property type="entry name" value="zf-HC2"/>
    <property type="match status" value="1"/>
</dbReference>
<gene>
    <name evidence="12" type="ORF">HNQ08_003548</name>
</gene>
<evidence type="ECO:0000256" key="1">
    <source>
        <dbReference type="ARBA" id="ARBA00004167"/>
    </source>
</evidence>
<dbReference type="RefSeq" id="WP_184134840.1">
    <property type="nucleotide sequence ID" value="NZ_JACHFL010000010.1"/>
</dbReference>
<dbReference type="GO" id="GO:0005886">
    <property type="term" value="C:plasma membrane"/>
    <property type="evidence" value="ECO:0007669"/>
    <property type="project" value="UniProtKB-SubCell"/>
</dbReference>
<dbReference type="Gene3D" id="1.10.10.1320">
    <property type="entry name" value="Anti-sigma factor, zinc-finger domain"/>
    <property type="match status" value="1"/>
</dbReference>
<sequence length="234" mass="24554">MTAYGHPTDLLPGYVLGDLDGSEADTVETHLAACPACRAEVARLRDALFSLADDLPGAALPDNAWDRIQARRLIATPGTSKLWQPVGRSPHGQRPRWPWLAAAAVIVLALGTVGTRLMTAPSQQATVQQWEARGASRLTLASRDGQAFGTLLVRADGQALVVLLTPAPDGQVYQAWGRQTDAVQARKPVSLGFTGGTVMQVAWRGYASVGISVEPAGGSPAPTHPLGRVTLPGG</sequence>
<evidence type="ECO:0000256" key="3">
    <source>
        <dbReference type="ARBA" id="ARBA00022475"/>
    </source>
</evidence>
<evidence type="ECO:0000256" key="7">
    <source>
        <dbReference type="ARBA" id="ARBA00029829"/>
    </source>
</evidence>
<name>A0A7W8JZ44_9DEIO</name>
<comment type="subcellular location">
    <subcellularLocation>
        <location evidence="2">Cell membrane</location>
    </subcellularLocation>
    <subcellularLocation>
        <location evidence="1">Membrane</location>
        <topology evidence="1">Single-pass membrane protein</topology>
    </subcellularLocation>
</comment>
<dbReference type="Proteomes" id="UP000552709">
    <property type="component" value="Unassembled WGS sequence"/>
</dbReference>
<dbReference type="EMBL" id="JACHFL010000010">
    <property type="protein sequence ID" value="MBB5364436.1"/>
    <property type="molecule type" value="Genomic_DNA"/>
</dbReference>
<feature type="region of interest" description="Disordered" evidence="9">
    <location>
        <begin position="215"/>
        <end position="234"/>
    </location>
</feature>
<evidence type="ECO:0000256" key="8">
    <source>
        <dbReference type="ARBA" id="ARBA00030803"/>
    </source>
</evidence>
<evidence type="ECO:0000256" key="5">
    <source>
        <dbReference type="ARBA" id="ARBA00022989"/>
    </source>
</evidence>
<evidence type="ECO:0000259" key="11">
    <source>
        <dbReference type="Pfam" id="PF13490"/>
    </source>
</evidence>
<evidence type="ECO:0000256" key="4">
    <source>
        <dbReference type="ARBA" id="ARBA00022692"/>
    </source>
</evidence>